<name>A0A6G1LR67_9HYME</name>
<evidence type="ECO:0000256" key="10">
    <source>
        <dbReference type="RuleBase" id="RU351113"/>
    </source>
</evidence>
<comment type="caution">
    <text evidence="10">Lacks conserved residue(s) required for the propagation of feature annotation.</text>
</comment>
<dbReference type="EMBL" id="SGBU01000011">
    <property type="protein sequence ID" value="KAF3054627.1"/>
    <property type="molecule type" value="Genomic_DNA"/>
</dbReference>
<keyword evidence="3 10" id="KW-0716">Sensory transduction</keyword>
<comment type="similarity">
    <text evidence="10">Belongs to the insect chemoreceptor superfamily. Heteromeric odorant receptor channel (TC 1.A.69) family.</text>
</comment>
<keyword evidence="7 10" id="KW-0472">Membrane</keyword>
<organism evidence="11 12">
    <name type="scientific">Nylanderia fulva</name>
    <dbReference type="NCBI Taxonomy" id="613905"/>
    <lineage>
        <taxon>Eukaryota</taxon>
        <taxon>Metazoa</taxon>
        <taxon>Ecdysozoa</taxon>
        <taxon>Arthropoda</taxon>
        <taxon>Hexapoda</taxon>
        <taxon>Insecta</taxon>
        <taxon>Pterygota</taxon>
        <taxon>Neoptera</taxon>
        <taxon>Endopterygota</taxon>
        <taxon>Hymenoptera</taxon>
        <taxon>Apocrita</taxon>
        <taxon>Aculeata</taxon>
        <taxon>Formicoidea</taxon>
        <taxon>Formicidae</taxon>
        <taxon>Formicinae</taxon>
        <taxon>Nylanderia</taxon>
    </lineage>
</organism>
<evidence type="ECO:0000313" key="11">
    <source>
        <dbReference type="EMBL" id="KAF3054627.1"/>
    </source>
</evidence>
<dbReference type="Proteomes" id="UP000479987">
    <property type="component" value="Unassembled WGS sequence"/>
</dbReference>
<keyword evidence="9 10" id="KW-0807">Transducer</keyword>
<dbReference type="InterPro" id="IPR004117">
    <property type="entry name" value="7tm6_olfct_rcpt"/>
</dbReference>
<evidence type="ECO:0000313" key="12">
    <source>
        <dbReference type="Proteomes" id="UP000479987"/>
    </source>
</evidence>
<dbReference type="Pfam" id="PF02949">
    <property type="entry name" value="7tm_6"/>
    <property type="match status" value="1"/>
</dbReference>
<evidence type="ECO:0000256" key="2">
    <source>
        <dbReference type="ARBA" id="ARBA00022475"/>
    </source>
</evidence>
<dbReference type="PANTHER" id="PTHR21137">
    <property type="entry name" value="ODORANT RECEPTOR"/>
    <property type="match status" value="1"/>
</dbReference>
<evidence type="ECO:0000256" key="6">
    <source>
        <dbReference type="ARBA" id="ARBA00022989"/>
    </source>
</evidence>
<feature type="transmembrane region" description="Helical" evidence="10">
    <location>
        <begin position="31"/>
        <end position="51"/>
    </location>
</feature>
<feature type="transmembrane region" description="Helical" evidence="10">
    <location>
        <begin position="124"/>
        <end position="147"/>
    </location>
</feature>
<dbReference type="GO" id="GO:0004984">
    <property type="term" value="F:olfactory receptor activity"/>
    <property type="evidence" value="ECO:0007669"/>
    <property type="project" value="InterPro"/>
</dbReference>
<sequence>METTCGHYYNIVYKIASLTGLWPDLKPKTKLFRFTFFIIILLTLFVPQIAYQYMCKKNVQCTYQAMTAYLLSIVIMVKMCTFYFNTPTMKNLTQHLFYDWKILETTEEYEIMKSYAENSRRFSLLYSVYSVVAVFVFMSMSLIPYILDIVLPLNESRPILPPYRGYYFVDIQDYFFQIYWHSIVSWEIVVAGVIAHDCMFVCYVEHVCSLFAIAGFRYEHFLYNNKEKAKIALNADGSNIDYSNDKRVAFLVHTHREALEYAQLIENTFTKPFAIQMLIATIGMSICLLQITQQDDILEAIRYVFYVVGQLIHLFCLSFEGQKLIDHSLQMREKIYNSSWYKMSAKLQKLIIVVMMKSLHPSFLTAGKIYIFSLESFTTVLQTSMSYLAVLGSVS</sequence>
<evidence type="ECO:0000256" key="8">
    <source>
        <dbReference type="ARBA" id="ARBA00023170"/>
    </source>
</evidence>
<reference evidence="11 12" key="1">
    <citation type="submission" date="2019-08" db="EMBL/GenBank/DDBJ databases">
        <title>High quality draft denovo assembly of Nylanderia fulva.</title>
        <authorList>
            <person name="Vargo E.L."/>
            <person name="Tarone A.M."/>
            <person name="Konganti K.R."/>
        </authorList>
    </citation>
    <scope>NUCLEOTIDE SEQUENCE [LARGE SCALE GENOMIC DNA]</scope>
    <source>
        <strain evidence="11">TAMU-Nful-2015</strain>
        <tissue evidence="11">Whole body</tissue>
    </source>
</reference>
<dbReference type="AlphaFoldDB" id="A0A6G1LR67"/>
<gene>
    <name evidence="11" type="primary">Or-139</name>
    <name evidence="11" type="synonym">Nful_v1.0-Or-139</name>
    <name evidence="11" type="ORF">NFUL_NFUL000022</name>
</gene>
<evidence type="ECO:0000256" key="3">
    <source>
        <dbReference type="ARBA" id="ARBA00022606"/>
    </source>
</evidence>
<keyword evidence="6 10" id="KW-1133">Transmembrane helix</keyword>
<dbReference type="PANTHER" id="PTHR21137:SF35">
    <property type="entry name" value="ODORANT RECEPTOR 19A-RELATED"/>
    <property type="match status" value="1"/>
</dbReference>
<keyword evidence="4 10" id="KW-0812">Transmembrane</keyword>
<proteinExistence type="inferred from homology"/>
<dbReference type="GO" id="GO:0005549">
    <property type="term" value="F:odorant binding"/>
    <property type="evidence" value="ECO:0007669"/>
    <property type="project" value="InterPro"/>
</dbReference>
<feature type="transmembrane region" description="Helical" evidence="10">
    <location>
        <begin position="63"/>
        <end position="84"/>
    </location>
</feature>
<evidence type="ECO:0000256" key="4">
    <source>
        <dbReference type="ARBA" id="ARBA00022692"/>
    </source>
</evidence>
<accession>A0A6G1LR67</accession>
<comment type="subcellular location">
    <subcellularLocation>
        <location evidence="1 10">Cell membrane</location>
        <topology evidence="1 10">Multi-pass membrane protein</topology>
    </subcellularLocation>
</comment>
<keyword evidence="8 10" id="KW-0675">Receptor</keyword>
<keyword evidence="12" id="KW-1185">Reference proteome</keyword>
<evidence type="ECO:0000256" key="9">
    <source>
        <dbReference type="ARBA" id="ARBA00023224"/>
    </source>
</evidence>
<dbReference type="GO" id="GO:0005886">
    <property type="term" value="C:plasma membrane"/>
    <property type="evidence" value="ECO:0007669"/>
    <property type="project" value="UniProtKB-SubCell"/>
</dbReference>
<keyword evidence="2" id="KW-1003">Cell membrane</keyword>
<evidence type="ECO:0000256" key="7">
    <source>
        <dbReference type="ARBA" id="ARBA00023136"/>
    </source>
</evidence>
<comment type="caution">
    <text evidence="11">The sequence shown here is derived from an EMBL/GenBank/DDBJ whole genome shotgun (WGS) entry which is preliminary data.</text>
</comment>
<evidence type="ECO:0000256" key="5">
    <source>
        <dbReference type="ARBA" id="ARBA00022725"/>
    </source>
</evidence>
<protein>
    <recommendedName>
        <fullName evidence="10">Odorant receptor</fullName>
    </recommendedName>
</protein>
<keyword evidence="5 10" id="KW-0552">Olfaction</keyword>
<evidence type="ECO:0000256" key="1">
    <source>
        <dbReference type="ARBA" id="ARBA00004651"/>
    </source>
</evidence>
<dbReference type="GO" id="GO:0007165">
    <property type="term" value="P:signal transduction"/>
    <property type="evidence" value="ECO:0007669"/>
    <property type="project" value="UniProtKB-KW"/>
</dbReference>